<dbReference type="OrthoDB" id="37830at2"/>
<dbReference type="RefSeq" id="WP_087458314.1">
    <property type="nucleotide sequence ID" value="NZ_CP021434.1"/>
</dbReference>
<dbReference type="KEGG" id="tum:CBW65_19730"/>
<keyword evidence="2" id="KW-0812">Transmembrane</keyword>
<feature type="transmembrane region" description="Helical" evidence="2">
    <location>
        <begin position="368"/>
        <end position="392"/>
    </location>
</feature>
<feature type="transmembrane region" description="Helical" evidence="2">
    <location>
        <begin position="279"/>
        <end position="298"/>
    </location>
</feature>
<feature type="transmembrane region" description="Helical" evidence="2">
    <location>
        <begin position="399"/>
        <end position="419"/>
    </location>
</feature>
<feature type="transmembrane region" description="Helical" evidence="2">
    <location>
        <begin position="236"/>
        <end position="259"/>
    </location>
</feature>
<dbReference type="AlphaFoldDB" id="A0A1Y0IUA7"/>
<feature type="transmembrane region" description="Helical" evidence="2">
    <location>
        <begin position="165"/>
        <end position="183"/>
    </location>
</feature>
<keyword evidence="2" id="KW-0472">Membrane</keyword>
<evidence type="ECO:0000313" key="3">
    <source>
        <dbReference type="EMBL" id="ARU62963.1"/>
    </source>
</evidence>
<keyword evidence="4" id="KW-1185">Reference proteome</keyword>
<dbReference type="EMBL" id="CP021434">
    <property type="protein sequence ID" value="ARU62963.1"/>
    <property type="molecule type" value="Genomic_DNA"/>
</dbReference>
<feature type="transmembrane region" description="Helical" evidence="2">
    <location>
        <begin position="21"/>
        <end position="46"/>
    </location>
</feature>
<feature type="region of interest" description="Disordered" evidence="1">
    <location>
        <begin position="493"/>
        <end position="522"/>
    </location>
</feature>
<feature type="transmembrane region" description="Helical" evidence="2">
    <location>
        <begin position="343"/>
        <end position="362"/>
    </location>
</feature>
<proteinExistence type="predicted"/>
<reference evidence="4" key="1">
    <citation type="submission" date="2017-05" db="EMBL/GenBank/DDBJ databases">
        <authorList>
            <person name="Sung H."/>
        </authorList>
    </citation>
    <scope>NUCLEOTIDE SEQUENCE [LARGE SCALE GENOMIC DNA]</scope>
    <source>
        <strain evidence="4">AR23208</strain>
    </source>
</reference>
<accession>A0A1Y0IUA7</accession>
<evidence type="ECO:0000313" key="4">
    <source>
        <dbReference type="Proteomes" id="UP000195437"/>
    </source>
</evidence>
<evidence type="ECO:0000256" key="2">
    <source>
        <dbReference type="SAM" id="Phobius"/>
    </source>
</evidence>
<gene>
    <name evidence="3" type="ORF">CBW65_19730</name>
</gene>
<sequence length="522" mass="59381">MAGIGFTLRKAIGDAGRSGKWKVYGAAAFVAAGPWLLTLIALFLLLSWSKAFGLQNDQRDLFFATITYSMITSNLISTTAQFFLTRYLADALYVEAPERLLSGFTGVYLYTGLAALLIGTGIQWFLPLPLAYKIWTVLLTVILTQLGLIMILLSAAKAYWDIARGFLFGLASLGVMALVYGVYMKLNGLEANETVVLAVFTLGQGVAFFWLGSVVVRDFPGQTPAVYEVKPQYKRYPELIGIGFFYAMTLWIDNGMYWLSENSLIVGGSYLLSPGYDLAKFWTFLALIPAFTLFSVNIETEFYKVFRRFYDAIESGDTLAPVRMFEEDLRLETKASLLRMMKIQAFVALLAWVFAQQVRHIYPDVIEIFQWTIIGSVPHMVWITAFLLLLYFDARRQAMWAAGIAMLSLMVGGEIATEFNWSPGAGYLLGSVLMLLITLWMLNRQLERLLFYAFYDPNGVRKRWLPPAATANKRQQRLGYPVLDAEEEERFKQREEEENRWYPDMSLPPRSKKHSRKREKED</sequence>
<dbReference type="Proteomes" id="UP000195437">
    <property type="component" value="Chromosome"/>
</dbReference>
<feature type="transmembrane region" description="Helical" evidence="2">
    <location>
        <begin position="66"/>
        <end position="88"/>
    </location>
</feature>
<name>A0A1Y0IUA7_9BACL</name>
<evidence type="ECO:0000256" key="1">
    <source>
        <dbReference type="SAM" id="MobiDB-lite"/>
    </source>
</evidence>
<feature type="compositionally biased region" description="Basic residues" evidence="1">
    <location>
        <begin position="510"/>
        <end position="522"/>
    </location>
</feature>
<organism evidence="3 4">
    <name type="scientific">Tumebacillus avium</name>
    <dbReference type="NCBI Taxonomy" id="1903704"/>
    <lineage>
        <taxon>Bacteria</taxon>
        <taxon>Bacillati</taxon>
        <taxon>Bacillota</taxon>
        <taxon>Bacilli</taxon>
        <taxon>Bacillales</taxon>
        <taxon>Alicyclobacillaceae</taxon>
        <taxon>Tumebacillus</taxon>
    </lineage>
</organism>
<keyword evidence="2" id="KW-1133">Transmembrane helix</keyword>
<dbReference type="Pfam" id="PF16933">
    <property type="entry name" value="PelG"/>
    <property type="match status" value="1"/>
</dbReference>
<feature type="transmembrane region" description="Helical" evidence="2">
    <location>
        <begin position="132"/>
        <end position="153"/>
    </location>
</feature>
<feature type="transmembrane region" description="Helical" evidence="2">
    <location>
        <begin position="100"/>
        <end position="126"/>
    </location>
</feature>
<feature type="transmembrane region" description="Helical" evidence="2">
    <location>
        <begin position="195"/>
        <end position="216"/>
    </location>
</feature>
<dbReference type="InterPro" id="IPR031617">
    <property type="entry name" value="PelG"/>
</dbReference>
<feature type="transmembrane region" description="Helical" evidence="2">
    <location>
        <begin position="425"/>
        <end position="442"/>
    </location>
</feature>
<protein>
    <submittedName>
        <fullName evidence="3">Uncharacterized protein</fullName>
    </submittedName>
</protein>